<sequence length="448" mass="48164">MSKNNSPQTRPGSVRRRRPKPQVSTPAQASDKKQSRLKRFLPTVLIPHGVAVLLVIITAVVALMFSATSMVNLPATIAQLWLALNMGGVSGSGQTITVFPMLPALILFWAIAWRVHQAVKDRVSIADLFVLLALTVATPLVLSVIAWAMLLDASSVLNVGVPPVLWLLRILLLHICAMFLGMGPRLWRALARRYGVAEWLIDAGSQARRFILAYAAVATVIVLIITAVNHQAFGETLAGYDGASIVALILLSLLYLPNMVVYAMGMILGAPLSFGEASISLFSVHMVPMPPLPILAALPATAPQWGVVLLVIPAAVAAWIFVKNPMRLSVNIATAVFAAVFIMLLGLFSGGVLGVYNYVGLNLLIAGGLALVYLLIVGTLIFGIDRLRTPVIVAPVAEPEVVEEPEEEEESEEESEEEIEEESVEPEPEVEADEEIDASDDGSKPDSH</sequence>
<dbReference type="PATRIC" id="fig|1121353.3.peg.844"/>
<dbReference type="STRING" id="1121353.H924_04115"/>
<proteinExistence type="predicted"/>
<feature type="compositionally biased region" description="Polar residues" evidence="1">
    <location>
        <begin position="1"/>
        <end position="11"/>
    </location>
</feature>
<dbReference type="Proteomes" id="UP000011760">
    <property type="component" value="Chromosome"/>
</dbReference>
<dbReference type="eggNOG" id="ENOG5033EIZ">
    <property type="taxonomic scope" value="Bacteria"/>
</dbReference>
<feature type="transmembrane region" description="Helical" evidence="2">
    <location>
        <begin position="237"/>
        <end position="256"/>
    </location>
</feature>
<feature type="transmembrane region" description="Helical" evidence="2">
    <location>
        <begin position="128"/>
        <end position="151"/>
    </location>
</feature>
<keyword evidence="2" id="KW-0812">Transmembrane</keyword>
<evidence type="ECO:0000256" key="1">
    <source>
        <dbReference type="SAM" id="MobiDB-lite"/>
    </source>
</evidence>
<feature type="compositionally biased region" description="Acidic residues" evidence="1">
    <location>
        <begin position="400"/>
        <end position="440"/>
    </location>
</feature>
<evidence type="ECO:0000313" key="3">
    <source>
        <dbReference type="EMBL" id="AGG66269.1"/>
    </source>
</evidence>
<feature type="transmembrane region" description="Helical" evidence="2">
    <location>
        <begin position="304"/>
        <end position="322"/>
    </location>
</feature>
<evidence type="ECO:0000313" key="4">
    <source>
        <dbReference type="Proteomes" id="UP000011760"/>
    </source>
</evidence>
<organism evidence="3 4">
    <name type="scientific">Corynebacterium callunae DSM 20147</name>
    <dbReference type="NCBI Taxonomy" id="1121353"/>
    <lineage>
        <taxon>Bacteria</taxon>
        <taxon>Bacillati</taxon>
        <taxon>Actinomycetota</taxon>
        <taxon>Actinomycetes</taxon>
        <taxon>Mycobacteriales</taxon>
        <taxon>Corynebacteriaceae</taxon>
        <taxon>Corynebacterium</taxon>
    </lineage>
</organism>
<keyword evidence="2" id="KW-1133">Transmembrane helix</keyword>
<feature type="region of interest" description="Disordered" evidence="1">
    <location>
        <begin position="398"/>
        <end position="448"/>
    </location>
</feature>
<feature type="transmembrane region" description="Helical" evidence="2">
    <location>
        <begin position="211"/>
        <end position="231"/>
    </location>
</feature>
<dbReference type="Pfam" id="PF19877">
    <property type="entry name" value="DUF6350"/>
    <property type="match status" value="1"/>
</dbReference>
<feature type="transmembrane region" description="Helical" evidence="2">
    <location>
        <begin position="362"/>
        <end position="384"/>
    </location>
</feature>
<feature type="transmembrane region" description="Helical" evidence="2">
    <location>
        <begin position="163"/>
        <end position="183"/>
    </location>
</feature>
<dbReference type="RefSeq" id="WP_015650706.1">
    <property type="nucleotide sequence ID" value="NC_020506.1"/>
</dbReference>
<feature type="transmembrane region" description="Helical" evidence="2">
    <location>
        <begin position="334"/>
        <end position="356"/>
    </location>
</feature>
<feature type="region of interest" description="Disordered" evidence="1">
    <location>
        <begin position="1"/>
        <end position="34"/>
    </location>
</feature>
<dbReference type="EMBL" id="CP004354">
    <property type="protein sequence ID" value="AGG66269.1"/>
    <property type="molecule type" value="Genomic_DNA"/>
</dbReference>
<protein>
    <submittedName>
        <fullName evidence="3">Uncharacterized protein</fullName>
    </submittedName>
</protein>
<feature type="transmembrane region" description="Helical" evidence="2">
    <location>
        <begin position="96"/>
        <end position="116"/>
    </location>
</feature>
<dbReference type="KEGG" id="ccn:H924_04115"/>
<keyword evidence="4" id="KW-1185">Reference proteome</keyword>
<dbReference type="AlphaFoldDB" id="M1UK31"/>
<dbReference type="InterPro" id="IPR045931">
    <property type="entry name" value="DUF6350"/>
</dbReference>
<dbReference type="HOGENOM" id="CLU_020665_0_0_11"/>
<evidence type="ECO:0000256" key="2">
    <source>
        <dbReference type="SAM" id="Phobius"/>
    </source>
</evidence>
<name>M1UK31_9CORY</name>
<keyword evidence="2" id="KW-0472">Membrane</keyword>
<accession>M1UK31</accession>
<gene>
    <name evidence="3" type="ORF">H924_04115</name>
</gene>
<feature type="transmembrane region" description="Helical" evidence="2">
    <location>
        <begin position="40"/>
        <end position="65"/>
    </location>
</feature>
<reference evidence="3 4" key="1">
    <citation type="submission" date="2013-02" db="EMBL/GenBank/DDBJ databases">
        <title>The complete genome sequence of Corynebacterium callunae DSM 20147.</title>
        <authorList>
            <person name="Ruckert C."/>
            <person name="Albersmeier A."/>
            <person name="Kalinowski J."/>
        </authorList>
    </citation>
    <scope>NUCLEOTIDE SEQUENCE [LARGE SCALE GENOMIC DNA]</scope>
    <source>
        <strain evidence="3 4">DSM 20147</strain>
    </source>
</reference>
<feature type="transmembrane region" description="Helical" evidence="2">
    <location>
        <begin position="263"/>
        <end position="284"/>
    </location>
</feature>